<dbReference type="PROSITE" id="PS50929">
    <property type="entry name" value="ABC_TM1F"/>
    <property type="match status" value="1"/>
</dbReference>
<dbReference type="CDD" id="cd07346">
    <property type="entry name" value="ABC_6TM_exporters"/>
    <property type="match status" value="1"/>
</dbReference>
<keyword evidence="2 8" id="KW-0812">Transmembrane</keyword>
<keyword evidence="4 11" id="KW-0067">ATP-binding</keyword>
<evidence type="ECO:0000256" key="2">
    <source>
        <dbReference type="ARBA" id="ARBA00022692"/>
    </source>
</evidence>
<dbReference type="PROSITE" id="PS50893">
    <property type="entry name" value="ABC_TRANSPORTER_2"/>
    <property type="match status" value="1"/>
</dbReference>
<evidence type="ECO:0000256" key="7">
    <source>
        <dbReference type="SAM" id="MobiDB-lite"/>
    </source>
</evidence>
<evidence type="ECO:0000256" key="5">
    <source>
        <dbReference type="ARBA" id="ARBA00022989"/>
    </source>
</evidence>
<dbReference type="GO" id="GO:0016887">
    <property type="term" value="F:ATP hydrolysis activity"/>
    <property type="evidence" value="ECO:0007669"/>
    <property type="project" value="InterPro"/>
</dbReference>
<accession>A0A7W9JKH9</accession>
<dbReference type="Proteomes" id="UP000567246">
    <property type="component" value="Unassembled WGS sequence"/>
</dbReference>
<dbReference type="Gene3D" id="3.40.50.300">
    <property type="entry name" value="P-loop containing nucleotide triphosphate hydrolases"/>
    <property type="match status" value="1"/>
</dbReference>
<feature type="compositionally biased region" description="Low complexity" evidence="7">
    <location>
        <begin position="336"/>
        <end position="346"/>
    </location>
</feature>
<dbReference type="Pfam" id="PF00005">
    <property type="entry name" value="ABC_tran"/>
    <property type="match status" value="1"/>
</dbReference>
<dbReference type="RefSeq" id="WP_184173154.1">
    <property type="nucleotide sequence ID" value="NZ_BAABAG010000017.1"/>
</dbReference>
<comment type="subcellular location">
    <subcellularLocation>
        <location evidence="1">Cell membrane</location>
        <topology evidence="1">Multi-pass membrane protein</topology>
    </subcellularLocation>
</comment>
<keyword evidence="3" id="KW-0547">Nucleotide-binding</keyword>
<dbReference type="PANTHER" id="PTHR24221:SF646">
    <property type="entry name" value="HAEMOLYSIN SECRETION ATP-BINDING PROTEIN"/>
    <property type="match status" value="1"/>
</dbReference>
<feature type="transmembrane region" description="Helical" evidence="8">
    <location>
        <begin position="162"/>
        <end position="180"/>
    </location>
</feature>
<dbReference type="PROSITE" id="PS00211">
    <property type="entry name" value="ABC_TRANSPORTER_1"/>
    <property type="match status" value="1"/>
</dbReference>
<feature type="transmembrane region" description="Helical" evidence="8">
    <location>
        <begin position="252"/>
        <end position="270"/>
    </location>
</feature>
<feature type="transmembrane region" description="Helical" evidence="8">
    <location>
        <begin position="137"/>
        <end position="156"/>
    </location>
</feature>
<keyword evidence="12" id="KW-1185">Reference proteome</keyword>
<comment type="caution">
    <text evidence="11">The sequence shown here is derived from an EMBL/GenBank/DDBJ whole genome shotgun (WGS) entry which is preliminary data.</text>
</comment>
<dbReference type="EMBL" id="JACHMW010000001">
    <property type="protein sequence ID" value="MBB5849547.1"/>
    <property type="molecule type" value="Genomic_DNA"/>
</dbReference>
<dbReference type="InterPro" id="IPR017871">
    <property type="entry name" value="ABC_transporter-like_CS"/>
</dbReference>
<feature type="transmembrane region" description="Helical" evidence="8">
    <location>
        <begin position="17"/>
        <end position="39"/>
    </location>
</feature>
<dbReference type="GO" id="GO:0140359">
    <property type="term" value="F:ABC-type transporter activity"/>
    <property type="evidence" value="ECO:0007669"/>
    <property type="project" value="InterPro"/>
</dbReference>
<evidence type="ECO:0000313" key="12">
    <source>
        <dbReference type="Proteomes" id="UP000567246"/>
    </source>
</evidence>
<dbReference type="InterPro" id="IPR003439">
    <property type="entry name" value="ABC_transporter-like_ATP-bd"/>
</dbReference>
<feature type="domain" description="ABC transmembrane type-1" evidence="10">
    <location>
        <begin position="19"/>
        <end position="309"/>
    </location>
</feature>
<protein>
    <submittedName>
        <fullName evidence="11">ATP-binding cassette subfamily B protein</fullName>
    </submittedName>
</protein>
<dbReference type="GO" id="GO:0005886">
    <property type="term" value="C:plasma membrane"/>
    <property type="evidence" value="ECO:0007669"/>
    <property type="project" value="UniProtKB-SubCell"/>
</dbReference>
<organism evidence="11 12">
    <name type="scientific">Micrococcus endophyticus</name>
    <dbReference type="NCBI Taxonomy" id="455343"/>
    <lineage>
        <taxon>Bacteria</taxon>
        <taxon>Bacillati</taxon>
        <taxon>Actinomycetota</taxon>
        <taxon>Actinomycetes</taxon>
        <taxon>Micrococcales</taxon>
        <taxon>Micrococcaceae</taxon>
        <taxon>Micrococcus</taxon>
    </lineage>
</organism>
<dbReference type="PANTHER" id="PTHR24221">
    <property type="entry name" value="ATP-BINDING CASSETTE SUB-FAMILY B"/>
    <property type="match status" value="1"/>
</dbReference>
<evidence type="ECO:0000313" key="11">
    <source>
        <dbReference type="EMBL" id="MBB5849547.1"/>
    </source>
</evidence>
<dbReference type="FunFam" id="3.40.50.300:FF:000218">
    <property type="entry name" value="Multidrug ABC transporter ATP-binding protein"/>
    <property type="match status" value="1"/>
</dbReference>
<name>A0A7W9JKH9_9MICC</name>
<dbReference type="SMART" id="SM00382">
    <property type="entry name" value="AAA"/>
    <property type="match status" value="1"/>
</dbReference>
<evidence type="ECO:0000259" key="9">
    <source>
        <dbReference type="PROSITE" id="PS50893"/>
    </source>
</evidence>
<sequence length="649" mass="70621">MTSLVRILRFAPQLNRLYLGIAVSSVLAAVLTLATPFLIGAATDRIVAAIAGETTVEDAVVAVTWLAVAFLAVEVTTTLVVSVGGYWGDVMAARMRTILSTRYFDQLLHLPQRYFDTAITGRVTNRLNRTINELTQFLQFFANNAFTMLITTTAVLVITAFYWWPLAILLAIVFPVYMWLTAKTSAKWQVWEGEKNIEVDMASGRFAEVVSQMSVVRAYNRQDHELAGFRERFTRTVGITRKQSRFWHGMDAWRRLALNVVFGAMYLIVFVRTAQGLFSVGDMVILLQLMNMARQPIFSMSFLVDSAQRAVAGSKDYFEVLAEERERAGGAGPQGRGAAAVAAGQPRADDDGGTDVRRGGAAPSRPAQPRADVVPGDGTGGVPAQPRADVVPAVRFDEVSFAYDPDASRPVLDRVSFEIPQGQRVALVGESGGGKSTIAHLLMGLYPVTGGRIEVFGQDVAELDLAELRERIAAVFQEPSLFSGTVRENIAYADPAASDERVRAAAEAAYAHRFVEAFDDGYEQVIGERGLRLSGGQKQRIAVARAVLKDAPILVLDEATSALDTKSERLVQAALEDLMVGRSSLIVAHRLSTIASVDRIVTLRGGRVQEVGTPAELAESGGIYAQLLRLQKAGTKEARKMLKEYGLSG</sequence>
<dbReference type="InterPro" id="IPR036640">
    <property type="entry name" value="ABC1_TM_sf"/>
</dbReference>
<evidence type="ECO:0000256" key="3">
    <source>
        <dbReference type="ARBA" id="ARBA00022741"/>
    </source>
</evidence>
<gene>
    <name evidence="11" type="ORF">HDA33_002111</name>
</gene>
<evidence type="ECO:0000256" key="1">
    <source>
        <dbReference type="ARBA" id="ARBA00004651"/>
    </source>
</evidence>
<proteinExistence type="predicted"/>
<dbReference type="GO" id="GO:0005524">
    <property type="term" value="F:ATP binding"/>
    <property type="evidence" value="ECO:0007669"/>
    <property type="project" value="UniProtKB-KW"/>
</dbReference>
<dbReference type="Pfam" id="PF00664">
    <property type="entry name" value="ABC_membrane"/>
    <property type="match status" value="1"/>
</dbReference>
<dbReference type="Gene3D" id="1.20.1560.10">
    <property type="entry name" value="ABC transporter type 1, transmembrane domain"/>
    <property type="match status" value="1"/>
</dbReference>
<evidence type="ECO:0000256" key="4">
    <source>
        <dbReference type="ARBA" id="ARBA00022840"/>
    </source>
</evidence>
<dbReference type="GO" id="GO:0034040">
    <property type="term" value="F:ATPase-coupled lipid transmembrane transporter activity"/>
    <property type="evidence" value="ECO:0007669"/>
    <property type="project" value="TreeGrafter"/>
</dbReference>
<dbReference type="InterPro" id="IPR003593">
    <property type="entry name" value="AAA+_ATPase"/>
</dbReference>
<feature type="compositionally biased region" description="Basic and acidic residues" evidence="7">
    <location>
        <begin position="347"/>
        <end position="358"/>
    </location>
</feature>
<evidence type="ECO:0000259" key="10">
    <source>
        <dbReference type="PROSITE" id="PS50929"/>
    </source>
</evidence>
<reference evidence="11 12" key="1">
    <citation type="submission" date="2020-08" db="EMBL/GenBank/DDBJ databases">
        <title>Sequencing the genomes of 1000 actinobacteria strains.</title>
        <authorList>
            <person name="Klenk H.-P."/>
        </authorList>
    </citation>
    <scope>NUCLEOTIDE SEQUENCE [LARGE SCALE GENOMIC DNA]</scope>
    <source>
        <strain evidence="11 12">DSM 17945</strain>
    </source>
</reference>
<feature type="transmembrane region" description="Helical" evidence="8">
    <location>
        <begin position="59"/>
        <end position="87"/>
    </location>
</feature>
<dbReference type="SUPFAM" id="SSF90123">
    <property type="entry name" value="ABC transporter transmembrane region"/>
    <property type="match status" value="1"/>
</dbReference>
<dbReference type="InterPro" id="IPR039421">
    <property type="entry name" value="Type_1_exporter"/>
</dbReference>
<dbReference type="AlphaFoldDB" id="A0A7W9JKH9"/>
<evidence type="ECO:0000256" key="6">
    <source>
        <dbReference type="ARBA" id="ARBA00023136"/>
    </source>
</evidence>
<feature type="domain" description="ABC transporter" evidence="9">
    <location>
        <begin position="394"/>
        <end position="630"/>
    </location>
</feature>
<dbReference type="SUPFAM" id="SSF52540">
    <property type="entry name" value="P-loop containing nucleoside triphosphate hydrolases"/>
    <property type="match status" value="1"/>
</dbReference>
<evidence type="ECO:0000256" key="8">
    <source>
        <dbReference type="SAM" id="Phobius"/>
    </source>
</evidence>
<keyword evidence="6 8" id="KW-0472">Membrane</keyword>
<keyword evidence="5 8" id="KW-1133">Transmembrane helix</keyword>
<dbReference type="InterPro" id="IPR011527">
    <property type="entry name" value="ABC1_TM_dom"/>
</dbReference>
<dbReference type="InterPro" id="IPR027417">
    <property type="entry name" value="P-loop_NTPase"/>
</dbReference>
<feature type="region of interest" description="Disordered" evidence="7">
    <location>
        <begin position="328"/>
        <end position="386"/>
    </location>
</feature>